<evidence type="ECO:0000256" key="2">
    <source>
        <dbReference type="SAM" id="Phobius"/>
    </source>
</evidence>
<feature type="transmembrane region" description="Helical" evidence="2">
    <location>
        <begin position="7"/>
        <end position="26"/>
    </location>
</feature>
<evidence type="ECO:0000256" key="1">
    <source>
        <dbReference type="SAM" id="MobiDB-lite"/>
    </source>
</evidence>
<dbReference type="Proteomes" id="UP001328107">
    <property type="component" value="Unassembled WGS sequence"/>
</dbReference>
<evidence type="ECO:0000313" key="3">
    <source>
        <dbReference type="EMBL" id="GMR36738.1"/>
    </source>
</evidence>
<reference evidence="4" key="1">
    <citation type="submission" date="2022-10" db="EMBL/GenBank/DDBJ databases">
        <title>Genome assembly of Pristionchus species.</title>
        <authorList>
            <person name="Yoshida K."/>
            <person name="Sommer R.J."/>
        </authorList>
    </citation>
    <scope>NUCLEOTIDE SEQUENCE [LARGE SCALE GENOMIC DNA]</scope>
    <source>
        <strain evidence="4">RS5460</strain>
    </source>
</reference>
<sequence>RSEMEKIEMIMFAFLFTALGYCIYLIQEKNKEVEVLNDKVTAASVRRKQKQRTRSIRKRLGSMDDLTSTTTRSLATNPSLSSAEFTCKSSEILKGNDQKKPPSTTNSLHNNSGPTSNNARRSKAKI</sequence>
<proteinExistence type="predicted"/>
<protein>
    <submittedName>
        <fullName evidence="3">Uncharacterized protein</fullName>
    </submittedName>
</protein>
<keyword evidence="2" id="KW-0812">Transmembrane</keyword>
<keyword evidence="4" id="KW-1185">Reference proteome</keyword>
<feature type="compositionally biased region" description="Polar residues" evidence="1">
    <location>
        <begin position="65"/>
        <end position="89"/>
    </location>
</feature>
<feature type="compositionally biased region" description="Basic residues" evidence="1">
    <location>
        <begin position="45"/>
        <end position="60"/>
    </location>
</feature>
<accession>A0AAN5C4B4</accession>
<feature type="region of interest" description="Disordered" evidence="1">
    <location>
        <begin position="43"/>
        <end position="126"/>
    </location>
</feature>
<keyword evidence="2" id="KW-0472">Membrane</keyword>
<evidence type="ECO:0000313" key="4">
    <source>
        <dbReference type="Proteomes" id="UP001328107"/>
    </source>
</evidence>
<name>A0AAN5C4B4_9BILA</name>
<feature type="non-terminal residue" evidence="3">
    <location>
        <position position="1"/>
    </location>
</feature>
<organism evidence="3 4">
    <name type="scientific">Pristionchus mayeri</name>
    <dbReference type="NCBI Taxonomy" id="1317129"/>
    <lineage>
        <taxon>Eukaryota</taxon>
        <taxon>Metazoa</taxon>
        <taxon>Ecdysozoa</taxon>
        <taxon>Nematoda</taxon>
        <taxon>Chromadorea</taxon>
        <taxon>Rhabditida</taxon>
        <taxon>Rhabditina</taxon>
        <taxon>Diplogasteromorpha</taxon>
        <taxon>Diplogasteroidea</taxon>
        <taxon>Neodiplogasteridae</taxon>
        <taxon>Pristionchus</taxon>
    </lineage>
</organism>
<keyword evidence="2" id="KW-1133">Transmembrane helix</keyword>
<dbReference type="EMBL" id="BTRK01000002">
    <property type="protein sequence ID" value="GMR36738.1"/>
    <property type="molecule type" value="Genomic_DNA"/>
</dbReference>
<comment type="caution">
    <text evidence="3">The sequence shown here is derived from an EMBL/GenBank/DDBJ whole genome shotgun (WGS) entry which is preliminary data.</text>
</comment>
<dbReference type="AlphaFoldDB" id="A0AAN5C4B4"/>
<gene>
    <name evidence="3" type="ORF">PMAYCL1PPCAC_06933</name>
</gene>
<feature type="compositionally biased region" description="Polar residues" evidence="1">
    <location>
        <begin position="101"/>
        <end position="119"/>
    </location>
</feature>